<dbReference type="AlphaFoldDB" id="A0AA36DBA0"/>
<keyword evidence="2" id="KW-0472">Membrane</keyword>
<dbReference type="Proteomes" id="UP001177023">
    <property type="component" value="Unassembled WGS sequence"/>
</dbReference>
<gene>
    <name evidence="4" type="ORF">MSPICULIGERA_LOCUS22193</name>
</gene>
<evidence type="ECO:0000256" key="2">
    <source>
        <dbReference type="SAM" id="Phobius"/>
    </source>
</evidence>
<accession>A0AA36DBA0</accession>
<dbReference type="EMBL" id="CATQJA010002685">
    <property type="protein sequence ID" value="CAJ0584131.1"/>
    <property type="molecule type" value="Genomic_DNA"/>
</dbReference>
<name>A0AA36DBA0_9BILA</name>
<feature type="transmembrane region" description="Helical" evidence="2">
    <location>
        <begin position="138"/>
        <end position="164"/>
    </location>
</feature>
<evidence type="ECO:0000256" key="1">
    <source>
        <dbReference type="SAM" id="MobiDB-lite"/>
    </source>
</evidence>
<organism evidence="4 5">
    <name type="scientific">Mesorhabditis spiculigera</name>
    <dbReference type="NCBI Taxonomy" id="96644"/>
    <lineage>
        <taxon>Eukaryota</taxon>
        <taxon>Metazoa</taxon>
        <taxon>Ecdysozoa</taxon>
        <taxon>Nematoda</taxon>
        <taxon>Chromadorea</taxon>
        <taxon>Rhabditida</taxon>
        <taxon>Rhabditina</taxon>
        <taxon>Rhabditomorpha</taxon>
        <taxon>Rhabditoidea</taxon>
        <taxon>Rhabditidae</taxon>
        <taxon>Mesorhabditinae</taxon>
        <taxon>Mesorhabditis</taxon>
    </lineage>
</organism>
<evidence type="ECO:0000313" key="4">
    <source>
        <dbReference type="EMBL" id="CAJ0584131.1"/>
    </source>
</evidence>
<feature type="signal peptide" evidence="3">
    <location>
        <begin position="1"/>
        <end position="19"/>
    </location>
</feature>
<evidence type="ECO:0000313" key="5">
    <source>
        <dbReference type="Proteomes" id="UP001177023"/>
    </source>
</evidence>
<feature type="region of interest" description="Disordered" evidence="1">
    <location>
        <begin position="105"/>
        <end position="129"/>
    </location>
</feature>
<keyword evidence="2" id="KW-1133">Transmembrane helix</keyword>
<sequence length="207" mass="22577">MPPLRLVVPLLLLFTVVQARWRRDGSGLPVYVGDASTFDSLTCDNFTRTSGHVFVELAHLAQEGKMAQVYVVNAWIDLVIPIEVGKKASLTRALELLFTASGTSQRRHQKQAGEASSQSTPLKPSGKEESWVATPEGVVMLLLGSLISGGLGLSIVGTTCFFVVRQVRNVRRERAIDANRMLPRGNRVVAAPDFEIQSISSESDEQS</sequence>
<keyword evidence="5" id="KW-1185">Reference proteome</keyword>
<keyword evidence="2" id="KW-0812">Transmembrane</keyword>
<protein>
    <recommendedName>
        <fullName evidence="6">Transmembrane protein</fullName>
    </recommendedName>
</protein>
<comment type="caution">
    <text evidence="4">The sequence shown here is derived from an EMBL/GenBank/DDBJ whole genome shotgun (WGS) entry which is preliminary data.</text>
</comment>
<evidence type="ECO:0008006" key="6">
    <source>
        <dbReference type="Google" id="ProtNLM"/>
    </source>
</evidence>
<feature type="non-terminal residue" evidence="4">
    <location>
        <position position="207"/>
    </location>
</feature>
<feature type="chain" id="PRO_5041453784" description="Transmembrane protein" evidence="3">
    <location>
        <begin position="20"/>
        <end position="207"/>
    </location>
</feature>
<proteinExistence type="predicted"/>
<keyword evidence="3" id="KW-0732">Signal</keyword>
<reference evidence="4" key="1">
    <citation type="submission" date="2023-06" db="EMBL/GenBank/DDBJ databases">
        <authorList>
            <person name="Delattre M."/>
        </authorList>
    </citation>
    <scope>NUCLEOTIDE SEQUENCE</scope>
    <source>
        <strain evidence="4">AF72</strain>
    </source>
</reference>
<evidence type="ECO:0000256" key="3">
    <source>
        <dbReference type="SAM" id="SignalP"/>
    </source>
</evidence>